<dbReference type="SUPFAM" id="SSF69754">
    <property type="entry name" value="Ribosome binding protein Y (YfiA homologue)"/>
    <property type="match status" value="1"/>
</dbReference>
<protein>
    <submittedName>
        <fullName evidence="1">Ribosomal subunit interface protein</fullName>
    </submittedName>
</protein>
<organism evidence="1 2">
    <name type="scientific">Candidatus Brennerbacteria bacterium RIFOXYD1_FULL_41_16</name>
    <dbReference type="NCBI Taxonomy" id="1797529"/>
    <lineage>
        <taxon>Bacteria</taxon>
        <taxon>Candidatus Brenneribacteriota</taxon>
    </lineage>
</organism>
<evidence type="ECO:0000313" key="1">
    <source>
        <dbReference type="EMBL" id="OGY40566.1"/>
    </source>
</evidence>
<dbReference type="NCBIfam" id="TIGR00741">
    <property type="entry name" value="yfiA"/>
    <property type="match status" value="1"/>
</dbReference>
<dbReference type="InterPro" id="IPR036567">
    <property type="entry name" value="RHF-like"/>
</dbReference>
<accession>A0A1G1XLK6</accession>
<proteinExistence type="predicted"/>
<reference evidence="1 2" key="1">
    <citation type="journal article" date="2016" name="Nat. Commun.">
        <title>Thousands of microbial genomes shed light on interconnected biogeochemical processes in an aquifer system.</title>
        <authorList>
            <person name="Anantharaman K."/>
            <person name="Brown C.T."/>
            <person name="Hug L.A."/>
            <person name="Sharon I."/>
            <person name="Castelle C.J."/>
            <person name="Probst A.J."/>
            <person name="Thomas B.C."/>
            <person name="Singh A."/>
            <person name="Wilkins M.J."/>
            <person name="Karaoz U."/>
            <person name="Brodie E.L."/>
            <person name="Williams K.H."/>
            <person name="Hubbard S.S."/>
            <person name="Banfield J.F."/>
        </authorList>
    </citation>
    <scope>NUCLEOTIDE SEQUENCE [LARGE SCALE GENOMIC DNA]</scope>
</reference>
<dbReference type="InterPro" id="IPR003489">
    <property type="entry name" value="RHF/RaiA"/>
</dbReference>
<dbReference type="Pfam" id="PF02482">
    <property type="entry name" value="Ribosomal_S30AE"/>
    <property type="match status" value="1"/>
</dbReference>
<dbReference type="STRING" id="1797529.A2570_02410"/>
<comment type="caution">
    <text evidence="1">The sequence shown here is derived from an EMBL/GenBank/DDBJ whole genome shotgun (WGS) entry which is preliminary data.</text>
</comment>
<dbReference type="EMBL" id="MHHY01000007">
    <property type="protein sequence ID" value="OGY40566.1"/>
    <property type="molecule type" value="Genomic_DNA"/>
</dbReference>
<dbReference type="AlphaFoldDB" id="A0A1G1XLK6"/>
<sequence>MAISDHFLRKVQINTHDFVLTSVIRDYLDEKIKKIENFVKKRFSEVLFEISVSRISHRRHGTRLLMVMNLKLNKEMVRSEEQGEDIYEIIDTVEYEILRQLKAEKDKFLAQQRKRSRKAKTEI</sequence>
<gene>
    <name evidence="1" type="ORF">A2570_02410</name>
</gene>
<name>A0A1G1XLK6_9BACT</name>
<dbReference type="Proteomes" id="UP000178570">
    <property type="component" value="Unassembled WGS sequence"/>
</dbReference>
<evidence type="ECO:0000313" key="2">
    <source>
        <dbReference type="Proteomes" id="UP000178570"/>
    </source>
</evidence>
<dbReference type="Gene3D" id="3.30.160.100">
    <property type="entry name" value="Ribosome hibernation promotion factor-like"/>
    <property type="match status" value="1"/>
</dbReference>